<evidence type="ECO:0000313" key="7">
    <source>
        <dbReference type="Proteomes" id="UP000010482"/>
    </source>
</evidence>
<keyword evidence="7" id="KW-1185">Reference proteome</keyword>
<dbReference type="eggNOG" id="COG0583">
    <property type="taxonomic scope" value="Bacteria"/>
</dbReference>
<proteinExistence type="inferred from homology"/>
<dbReference type="Pfam" id="PF00126">
    <property type="entry name" value="HTH_1"/>
    <property type="match status" value="1"/>
</dbReference>
<dbReference type="PANTHER" id="PTHR30419:SF8">
    <property type="entry name" value="NITROGEN ASSIMILATION TRANSCRIPTIONAL ACTIVATOR-RELATED"/>
    <property type="match status" value="1"/>
</dbReference>
<dbReference type="EMBL" id="CP003944">
    <property type="protein sequence ID" value="AFZ51858.1"/>
    <property type="molecule type" value="Genomic_DNA"/>
</dbReference>
<dbReference type="PANTHER" id="PTHR30419">
    <property type="entry name" value="HTH-TYPE TRANSCRIPTIONAL REGULATOR YBHD"/>
    <property type="match status" value="1"/>
</dbReference>
<dbReference type="AlphaFoldDB" id="K9Z0F5"/>
<sequence length="341" mass="37897">MYQNVRNRMKKSVILIKSVIKTTQMRIEQLQAFLAITETNNFGQAAKKCGVTQSTISRQIQSLENSLGVDLFHRSHQAKLTVAGEKFLPGARKICKEWAVVNKELADLMAGKQPELCVAAIHSVCSYHLPPILRIFCNQYPNIQLRVTALGSDRALKVLRDGLVDLAIVMDNPAFTMSSEMVADQLFEEAIEVLMAADHPLAQYSQLAWQELIAYPHLVFKDGYGMQRLVQDWFSQQNATIQTGMELNTLDAFRGVIRQGELLALLPSSALMDAQNDPTLAIRSIGANTSKNGTAKATLTRKVMFATTRDRAEIPPIKAFRQLVQKMSSPSLVNPAIQAKL</sequence>
<dbReference type="GO" id="GO:0003677">
    <property type="term" value="F:DNA binding"/>
    <property type="evidence" value="ECO:0007669"/>
    <property type="project" value="UniProtKB-KW"/>
</dbReference>
<comment type="similarity">
    <text evidence="1">Belongs to the LysR transcriptional regulatory family.</text>
</comment>
<dbReference type="InterPro" id="IPR000847">
    <property type="entry name" value="LysR_HTH_N"/>
</dbReference>
<name>K9Z0F5_DACS8</name>
<accession>K9Z0F5</accession>
<dbReference type="PATRIC" id="fig|13035.3.peg.3798"/>
<evidence type="ECO:0000256" key="4">
    <source>
        <dbReference type="ARBA" id="ARBA00023163"/>
    </source>
</evidence>
<dbReference type="Gene3D" id="3.40.190.290">
    <property type="match status" value="1"/>
</dbReference>
<dbReference type="PRINTS" id="PR00039">
    <property type="entry name" value="HTHLYSR"/>
</dbReference>
<dbReference type="KEGG" id="dsl:Dacsa_3354"/>
<evidence type="ECO:0000313" key="6">
    <source>
        <dbReference type="EMBL" id="AFZ51858.1"/>
    </source>
</evidence>
<dbReference type="Gene3D" id="1.10.10.10">
    <property type="entry name" value="Winged helix-like DNA-binding domain superfamily/Winged helix DNA-binding domain"/>
    <property type="match status" value="1"/>
</dbReference>
<organism evidence="6 7">
    <name type="scientific">Dactylococcopsis salina (strain PCC 8305)</name>
    <name type="common">Myxobactron salinum</name>
    <dbReference type="NCBI Taxonomy" id="13035"/>
    <lineage>
        <taxon>Bacteria</taxon>
        <taxon>Bacillati</taxon>
        <taxon>Cyanobacteriota</taxon>
        <taxon>Cyanophyceae</taxon>
        <taxon>Nodosilineales</taxon>
        <taxon>Cymatolegaceae</taxon>
        <taxon>Dactylococcopsis</taxon>
    </lineage>
</organism>
<keyword evidence="4" id="KW-0804">Transcription</keyword>
<dbReference type="CDD" id="cd05466">
    <property type="entry name" value="PBP2_LTTR_substrate"/>
    <property type="match status" value="1"/>
</dbReference>
<dbReference type="FunFam" id="1.10.10.10:FF:000001">
    <property type="entry name" value="LysR family transcriptional regulator"/>
    <property type="match status" value="1"/>
</dbReference>
<dbReference type="HOGENOM" id="CLU_039613_6_0_3"/>
<evidence type="ECO:0000256" key="1">
    <source>
        <dbReference type="ARBA" id="ARBA00009437"/>
    </source>
</evidence>
<evidence type="ECO:0000256" key="3">
    <source>
        <dbReference type="ARBA" id="ARBA00023125"/>
    </source>
</evidence>
<dbReference type="PROSITE" id="PS50931">
    <property type="entry name" value="HTH_LYSR"/>
    <property type="match status" value="1"/>
</dbReference>
<dbReference type="InterPro" id="IPR050950">
    <property type="entry name" value="HTH-type_LysR_regulators"/>
</dbReference>
<dbReference type="SUPFAM" id="SSF46785">
    <property type="entry name" value="Winged helix' DNA-binding domain"/>
    <property type="match status" value="1"/>
</dbReference>
<dbReference type="InterPro" id="IPR005119">
    <property type="entry name" value="LysR_subst-bd"/>
</dbReference>
<dbReference type="InterPro" id="IPR036388">
    <property type="entry name" value="WH-like_DNA-bd_sf"/>
</dbReference>
<dbReference type="InterPro" id="IPR036390">
    <property type="entry name" value="WH_DNA-bd_sf"/>
</dbReference>
<keyword evidence="2" id="KW-0805">Transcription regulation</keyword>
<dbReference type="Pfam" id="PF03466">
    <property type="entry name" value="LysR_substrate"/>
    <property type="match status" value="1"/>
</dbReference>
<dbReference type="GO" id="GO:0005829">
    <property type="term" value="C:cytosol"/>
    <property type="evidence" value="ECO:0007669"/>
    <property type="project" value="TreeGrafter"/>
</dbReference>
<protein>
    <submittedName>
        <fullName evidence="6">Transcriptional regulator</fullName>
    </submittedName>
</protein>
<dbReference type="GO" id="GO:0003700">
    <property type="term" value="F:DNA-binding transcription factor activity"/>
    <property type="evidence" value="ECO:0007669"/>
    <property type="project" value="InterPro"/>
</dbReference>
<evidence type="ECO:0000259" key="5">
    <source>
        <dbReference type="PROSITE" id="PS50931"/>
    </source>
</evidence>
<feature type="domain" description="HTH lysR-type" evidence="5">
    <location>
        <begin position="25"/>
        <end position="81"/>
    </location>
</feature>
<keyword evidence="3" id="KW-0238">DNA-binding</keyword>
<evidence type="ECO:0000256" key="2">
    <source>
        <dbReference type="ARBA" id="ARBA00023015"/>
    </source>
</evidence>
<reference evidence="6" key="1">
    <citation type="submission" date="2012-04" db="EMBL/GenBank/DDBJ databases">
        <title>Finished genome of Dactylococcopsis salina PCC 8305.</title>
        <authorList>
            <consortium name="US DOE Joint Genome Institute"/>
            <person name="Gugger M."/>
            <person name="Coursin T."/>
            <person name="Rippka R."/>
            <person name="Tandeau De Marsac N."/>
            <person name="Huntemann M."/>
            <person name="Wei C.-L."/>
            <person name="Han J."/>
            <person name="Detter J.C."/>
            <person name="Han C."/>
            <person name="Tapia R."/>
            <person name="Daligault H."/>
            <person name="Chen A."/>
            <person name="Krypides N."/>
            <person name="Mavromatis K."/>
            <person name="Markowitz V."/>
            <person name="Szeto E."/>
            <person name="Ivanova N."/>
            <person name="Ovchinnikova G."/>
            <person name="Pagani I."/>
            <person name="Pati A."/>
            <person name="Goodwin L."/>
            <person name="Peters L."/>
            <person name="Pitluck S."/>
            <person name="Woyke T."/>
            <person name="Kerfeld C."/>
        </authorList>
    </citation>
    <scope>NUCLEOTIDE SEQUENCE [LARGE SCALE GENOMIC DNA]</scope>
    <source>
        <strain evidence="6">PCC 8305</strain>
    </source>
</reference>
<dbReference type="STRING" id="13035.Dacsa_3354"/>
<dbReference type="SUPFAM" id="SSF53850">
    <property type="entry name" value="Periplasmic binding protein-like II"/>
    <property type="match status" value="1"/>
</dbReference>
<gene>
    <name evidence="6" type="ORF">Dacsa_3354</name>
</gene>
<dbReference type="Proteomes" id="UP000010482">
    <property type="component" value="Chromosome"/>
</dbReference>